<dbReference type="Proteomes" id="UP000051221">
    <property type="component" value="Unassembled WGS sequence"/>
</dbReference>
<name>A0A0Q2UXF8_VIBFU</name>
<organism evidence="1 2">
    <name type="scientific">Vibrio furnissii</name>
    <dbReference type="NCBI Taxonomy" id="29494"/>
    <lineage>
        <taxon>Bacteria</taxon>
        <taxon>Pseudomonadati</taxon>
        <taxon>Pseudomonadota</taxon>
        <taxon>Gammaproteobacteria</taxon>
        <taxon>Vibrionales</taxon>
        <taxon>Vibrionaceae</taxon>
        <taxon>Vibrio</taxon>
    </lineage>
</organism>
<protein>
    <submittedName>
        <fullName evidence="1">Uncharacterized protein</fullName>
    </submittedName>
</protein>
<dbReference type="EMBL" id="LKHS01000013">
    <property type="protein sequence ID" value="KQH85120.1"/>
    <property type="molecule type" value="Genomic_DNA"/>
</dbReference>
<reference evidence="1 2" key="1">
    <citation type="submission" date="2015-08" db="EMBL/GenBank/DDBJ databases">
        <title>Antibacterial properties of a collection of Vibrionaceae strains.</title>
        <authorList>
            <person name="Giubergia S."/>
        </authorList>
    </citation>
    <scope>NUCLEOTIDE SEQUENCE [LARGE SCALE GENOMIC DNA]</scope>
    <source>
        <strain evidence="1 2">S0821</strain>
    </source>
</reference>
<proteinExistence type="predicted"/>
<accession>A0A0Q2UXF8</accession>
<keyword evidence="2" id="KW-1185">Reference proteome</keyword>
<comment type="caution">
    <text evidence="1">The sequence shown here is derived from an EMBL/GenBank/DDBJ whole genome shotgun (WGS) entry which is preliminary data.</text>
</comment>
<evidence type="ECO:0000313" key="2">
    <source>
        <dbReference type="Proteomes" id="UP000051221"/>
    </source>
</evidence>
<dbReference type="AlphaFoldDB" id="A0A0Q2UXF8"/>
<sequence>MAHVSFLQDVMFARINLPLAARSSLLRRLQNFLLCLAGKGGGNMWNQRCDMGEVGARILPKISLMLNSRQTFLIKVNHNDG</sequence>
<evidence type="ECO:0000313" key="1">
    <source>
        <dbReference type="EMBL" id="KQH85120.1"/>
    </source>
</evidence>
<gene>
    <name evidence="1" type="ORF">AMR76_14545</name>
</gene>
<dbReference type="InParanoid" id="A0A0Q2UXF8"/>